<dbReference type="Pfam" id="PF02661">
    <property type="entry name" value="Fic"/>
    <property type="match status" value="1"/>
</dbReference>
<keyword evidence="2" id="KW-0547">Nucleotide-binding</keyword>
<accession>A0A524RLU2</accession>
<proteinExistence type="predicted"/>
<gene>
    <name evidence="4" type="ORF">ERJ67_09195</name>
</gene>
<dbReference type="InterPro" id="IPR040198">
    <property type="entry name" value="Fido_containing"/>
</dbReference>
<reference evidence="4 5" key="1">
    <citation type="journal article" date="2019" name="mSystems">
        <title>Life at home and on the roam: Genomic adaptions reflect the dual lifestyle of an intracellular, facultative symbiont.</title>
        <authorList>
            <person name="Burgsdorf I."/>
        </authorList>
    </citation>
    <scope>NUCLEOTIDE SEQUENCE [LARGE SCALE GENOMIC DNA]</scope>
    <source>
        <strain evidence="4">277cV</strain>
    </source>
</reference>
<feature type="binding site" evidence="2">
    <location>
        <begin position="262"/>
        <end position="269"/>
    </location>
    <ligand>
        <name>ATP</name>
        <dbReference type="ChEBI" id="CHEBI:30616"/>
    </ligand>
</feature>
<evidence type="ECO:0000259" key="3">
    <source>
        <dbReference type="PROSITE" id="PS51459"/>
    </source>
</evidence>
<dbReference type="SUPFAM" id="SSF140931">
    <property type="entry name" value="Fic-like"/>
    <property type="match status" value="1"/>
</dbReference>
<feature type="active site" evidence="1">
    <location>
        <position position="258"/>
    </location>
</feature>
<dbReference type="InterPro" id="IPR036597">
    <property type="entry name" value="Fido-like_dom_sf"/>
</dbReference>
<evidence type="ECO:0000256" key="1">
    <source>
        <dbReference type="PIRSR" id="PIRSR640198-1"/>
    </source>
</evidence>
<evidence type="ECO:0000256" key="2">
    <source>
        <dbReference type="PIRSR" id="PIRSR640198-2"/>
    </source>
</evidence>
<dbReference type="Proteomes" id="UP000317990">
    <property type="component" value="Unassembled WGS sequence"/>
</dbReference>
<dbReference type="EMBL" id="SRMO01000084">
    <property type="protein sequence ID" value="TGG91031.1"/>
    <property type="molecule type" value="Genomic_DNA"/>
</dbReference>
<comment type="caution">
    <text evidence="4">The sequence shown here is derived from an EMBL/GenBank/DDBJ whole genome shotgun (WGS) entry which is preliminary data.</text>
</comment>
<keyword evidence="2" id="KW-0067">ATP-binding</keyword>
<dbReference type="PANTHER" id="PTHR13504:SF38">
    <property type="entry name" value="FIDO DOMAIN-CONTAINING PROTEIN"/>
    <property type="match status" value="1"/>
</dbReference>
<feature type="domain" description="Fido" evidence="3">
    <location>
        <begin position="169"/>
        <end position="320"/>
    </location>
</feature>
<dbReference type="PANTHER" id="PTHR13504">
    <property type="entry name" value="FIDO DOMAIN-CONTAINING PROTEIN DDB_G0283145"/>
    <property type="match status" value="1"/>
</dbReference>
<organism evidence="4 5">
    <name type="scientific">Aphanocapsa feldmannii 277cV</name>
    <dbReference type="NCBI Taxonomy" id="2507553"/>
    <lineage>
        <taxon>Bacteria</taxon>
        <taxon>Bacillati</taxon>
        <taxon>Cyanobacteriota</taxon>
        <taxon>Cyanophyceae</taxon>
        <taxon>Oscillatoriophycideae</taxon>
        <taxon>Chroococcales</taxon>
        <taxon>Microcystaceae</taxon>
        <taxon>Aphanocapsa</taxon>
    </lineage>
</organism>
<name>A0A524RLU2_9CHRO</name>
<feature type="binding site" evidence="2">
    <location>
        <begin position="204"/>
        <end position="213"/>
    </location>
    <ligand>
        <name>ATP</name>
        <dbReference type="ChEBI" id="CHEBI:30616"/>
    </ligand>
</feature>
<sequence>MLQEVGKDTDLLTRLGLGYKRADLDHYLHWDQLRRRTPPNGLTHRQWWLVEKLRRRQTPLPLTGTDGRSFSFCQPPLLLKGLHEIDMQAGASLIAPKALTDAHNQERYRIRTLMEEAITSSQMEGAATTRDVAKEMIRAKRPPRDRSEQMILNNYRTMQRIRELQDEALTPELVLELHRIVTEEALDDPDGAGRLRPPGTKAVVSDIYGTVFHQPPAAEQLPERLEQLCAFANGITPELFLHPVVRAIGLHFWLAYDHPFIDGNGRTARALFYWSMLHQGYWLFAFISISSVINRARGKYELAFLHTETDDNDLTYFLLAQVNVIQQAIKSLRDYLERKASAVTALQCKLGRVEGLNHRQLALLHHALRHPGFIYTVTSHQTSHGVSNQTARTDLQTLADRALLNAGRQGRRAVFRVPEDLPRRLNQRLTG</sequence>
<dbReference type="Gene3D" id="1.10.3290.10">
    <property type="entry name" value="Fido-like domain"/>
    <property type="match status" value="1"/>
</dbReference>
<dbReference type="PROSITE" id="PS51459">
    <property type="entry name" value="FIDO"/>
    <property type="match status" value="1"/>
</dbReference>
<evidence type="ECO:0000313" key="5">
    <source>
        <dbReference type="Proteomes" id="UP000317990"/>
    </source>
</evidence>
<dbReference type="GO" id="GO:0005524">
    <property type="term" value="F:ATP binding"/>
    <property type="evidence" value="ECO:0007669"/>
    <property type="project" value="UniProtKB-KW"/>
</dbReference>
<dbReference type="InterPro" id="IPR003812">
    <property type="entry name" value="Fido"/>
</dbReference>
<protein>
    <submittedName>
        <fullName evidence="4">Fic family protein</fullName>
    </submittedName>
</protein>
<dbReference type="AlphaFoldDB" id="A0A524RLU2"/>
<evidence type="ECO:0000313" key="4">
    <source>
        <dbReference type="EMBL" id="TGG91031.1"/>
    </source>
</evidence>